<keyword evidence="6 9" id="KW-1133">Transmembrane helix</keyword>
<feature type="transmembrane region" description="Helical" evidence="9">
    <location>
        <begin position="261"/>
        <end position="283"/>
    </location>
</feature>
<evidence type="ECO:0000256" key="8">
    <source>
        <dbReference type="SAM" id="MobiDB-lite"/>
    </source>
</evidence>
<dbReference type="InterPro" id="IPR037294">
    <property type="entry name" value="ABC_BtuC-like"/>
</dbReference>
<dbReference type="PANTHER" id="PTHR30472:SF67">
    <property type="entry name" value="PERMEASE OF ABC TRANSPORTER-RELATED"/>
    <property type="match status" value="1"/>
</dbReference>
<feature type="transmembrane region" description="Helical" evidence="9">
    <location>
        <begin position="158"/>
        <end position="181"/>
    </location>
</feature>
<organism evidence="10 11">
    <name type="scientific">Streptomyces tremellae</name>
    <dbReference type="NCBI Taxonomy" id="1124239"/>
    <lineage>
        <taxon>Bacteria</taxon>
        <taxon>Bacillati</taxon>
        <taxon>Actinomycetota</taxon>
        <taxon>Actinomycetes</taxon>
        <taxon>Kitasatosporales</taxon>
        <taxon>Streptomycetaceae</taxon>
        <taxon>Streptomyces</taxon>
    </lineage>
</organism>
<dbReference type="PANTHER" id="PTHR30472">
    <property type="entry name" value="FERRIC ENTEROBACTIN TRANSPORT SYSTEM PERMEASE PROTEIN"/>
    <property type="match status" value="1"/>
</dbReference>
<feature type="region of interest" description="Disordered" evidence="8">
    <location>
        <begin position="1"/>
        <end position="66"/>
    </location>
</feature>
<dbReference type="Pfam" id="PF01032">
    <property type="entry name" value="FecCD"/>
    <property type="match status" value="1"/>
</dbReference>
<evidence type="ECO:0000256" key="2">
    <source>
        <dbReference type="ARBA" id="ARBA00007935"/>
    </source>
</evidence>
<dbReference type="InterPro" id="IPR000522">
    <property type="entry name" value="ABC_transptr_permease_BtuC"/>
</dbReference>
<feature type="compositionally biased region" description="Low complexity" evidence="8">
    <location>
        <begin position="37"/>
        <end position="46"/>
    </location>
</feature>
<keyword evidence="7 9" id="KW-0472">Membrane</keyword>
<dbReference type="Proteomes" id="UP001499884">
    <property type="component" value="Unassembled WGS sequence"/>
</dbReference>
<dbReference type="Gene3D" id="1.10.3470.10">
    <property type="entry name" value="ABC transporter involved in vitamin B12 uptake, BtuC"/>
    <property type="match status" value="1"/>
</dbReference>
<evidence type="ECO:0000256" key="9">
    <source>
        <dbReference type="SAM" id="Phobius"/>
    </source>
</evidence>
<feature type="transmembrane region" description="Helical" evidence="9">
    <location>
        <begin position="187"/>
        <end position="207"/>
    </location>
</feature>
<evidence type="ECO:0000256" key="4">
    <source>
        <dbReference type="ARBA" id="ARBA00022475"/>
    </source>
</evidence>
<gene>
    <name evidence="10" type="ORF">GCM10023082_38510</name>
</gene>
<feature type="transmembrane region" description="Helical" evidence="9">
    <location>
        <begin position="379"/>
        <end position="397"/>
    </location>
</feature>
<keyword evidence="5 9" id="KW-0812">Transmembrane</keyword>
<name>A0ABP7FF51_9ACTN</name>
<reference evidence="11" key="1">
    <citation type="journal article" date="2019" name="Int. J. Syst. Evol. Microbiol.">
        <title>The Global Catalogue of Microorganisms (GCM) 10K type strain sequencing project: providing services to taxonomists for standard genome sequencing and annotation.</title>
        <authorList>
            <consortium name="The Broad Institute Genomics Platform"/>
            <consortium name="The Broad Institute Genome Sequencing Center for Infectious Disease"/>
            <person name="Wu L."/>
            <person name="Ma J."/>
        </authorList>
    </citation>
    <scope>NUCLEOTIDE SEQUENCE [LARGE SCALE GENOMIC DNA]</scope>
    <source>
        <strain evidence="11">JCM 30846</strain>
    </source>
</reference>
<protein>
    <submittedName>
        <fullName evidence="10">Iron ABC transporter permease</fullName>
    </submittedName>
</protein>
<comment type="subcellular location">
    <subcellularLocation>
        <location evidence="1">Cell membrane</location>
        <topology evidence="1">Multi-pass membrane protein</topology>
    </subcellularLocation>
</comment>
<feature type="compositionally biased region" description="Low complexity" evidence="8">
    <location>
        <begin position="1"/>
        <end position="29"/>
    </location>
</feature>
<evidence type="ECO:0000256" key="5">
    <source>
        <dbReference type="ARBA" id="ARBA00022692"/>
    </source>
</evidence>
<evidence type="ECO:0000313" key="11">
    <source>
        <dbReference type="Proteomes" id="UP001499884"/>
    </source>
</evidence>
<feature type="transmembrane region" description="Helical" evidence="9">
    <location>
        <begin position="74"/>
        <end position="95"/>
    </location>
</feature>
<evidence type="ECO:0000256" key="6">
    <source>
        <dbReference type="ARBA" id="ARBA00022989"/>
    </source>
</evidence>
<evidence type="ECO:0000256" key="7">
    <source>
        <dbReference type="ARBA" id="ARBA00023136"/>
    </source>
</evidence>
<accession>A0ABP7FF51</accession>
<keyword evidence="3" id="KW-0813">Transport</keyword>
<feature type="transmembrane region" description="Helical" evidence="9">
    <location>
        <begin position="219"/>
        <end position="241"/>
    </location>
</feature>
<keyword evidence="4" id="KW-1003">Cell membrane</keyword>
<comment type="caution">
    <text evidence="10">The sequence shown here is derived from an EMBL/GenBank/DDBJ whole genome shotgun (WGS) entry which is preliminary data.</text>
</comment>
<keyword evidence="11" id="KW-1185">Reference proteome</keyword>
<proteinExistence type="inferred from homology"/>
<dbReference type="EMBL" id="BAABEP010000027">
    <property type="protein sequence ID" value="GAA3737563.1"/>
    <property type="molecule type" value="Genomic_DNA"/>
</dbReference>
<feature type="transmembrane region" description="Helical" evidence="9">
    <location>
        <begin position="309"/>
        <end position="338"/>
    </location>
</feature>
<sequence length="406" mass="39697">MPTSDPAQDPAAGAAGDPPTGAVRASGPCPGDPAPVPGAARARGPAPGAPPAPGPASDRAPASTSRVRGSRARYSLVVGGLVVALAGAVVAGLALGSVRVPPGEVVRTLTGTAAPSPLRTIVLDVRLPRVLLGAVVGAGLAVVGTVLQALVRNRLADPFLLGISSGASAGAVLVLVVGVGGGITTTVAMPAAAFAGSLVALALVYGLARRGGAMTGGRLVLAGVTVSYILSALTTLVLTLSARPEQFQEALYWTLGGLGSARWGTLVLPAAVLVLGTGVLIALGRPLDLLLTGEEGATALGLDTGRFRAAVFVLASLVTGVLVASSGAVGFVGLLVPHAARGAVGAAHRALLPVAALGGAVVLVVADLAARTVAAPQDIPVGVLTALIGGPFFLWLMRRRPEGAAV</sequence>
<feature type="transmembrane region" description="Helical" evidence="9">
    <location>
        <begin position="130"/>
        <end position="151"/>
    </location>
</feature>
<comment type="similarity">
    <text evidence="2">Belongs to the binding-protein-dependent transport system permease family. FecCD subfamily.</text>
</comment>
<evidence type="ECO:0000313" key="10">
    <source>
        <dbReference type="EMBL" id="GAA3737563.1"/>
    </source>
</evidence>
<feature type="transmembrane region" description="Helical" evidence="9">
    <location>
        <begin position="350"/>
        <end position="370"/>
    </location>
</feature>
<dbReference type="CDD" id="cd06550">
    <property type="entry name" value="TM_ABC_iron-siderophores_like"/>
    <property type="match status" value="1"/>
</dbReference>
<evidence type="ECO:0000256" key="1">
    <source>
        <dbReference type="ARBA" id="ARBA00004651"/>
    </source>
</evidence>
<evidence type="ECO:0000256" key="3">
    <source>
        <dbReference type="ARBA" id="ARBA00022448"/>
    </source>
</evidence>
<dbReference type="SUPFAM" id="SSF81345">
    <property type="entry name" value="ABC transporter involved in vitamin B12 uptake, BtuC"/>
    <property type="match status" value="1"/>
</dbReference>